<organism evidence="1 2">
    <name type="scientific">Streptomyces guryensis</name>
    <dbReference type="NCBI Taxonomy" id="2886947"/>
    <lineage>
        <taxon>Bacteria</taxon>
        <taxon>Bacillati</taxon>
        <taxon>Actinomycetota</taxon>
        <taxon>Actinomycetes</taxon>
        <taxon>Kitasatosporales</taxon>
        <taxon>Streptomycetaceae</taxon>
        <taxon>Streptomyces</taxon>
    </lineage>
</organism>
<dbReference type="RefSeq" id="WP_232649280.1">
    <property type="nucleotide sequence ID" value="NZ_JAJSBI010000007.1"/>
</dbReference>
<keyword evidence="2" id="KW-1185">Reference proteome</keyword>
<comment type="caution">
    <text evidence="1">The sequence shown here is derived from an EMBL/GenBank/DDBJ whole genome shotgun (WGS) entry which is preliminary data.</text>
</comment>
<evidence type="ECO:0000313" key="2">
    <source>
        <dbReference type="Proteomes" id="UP001108029"/>
    </source>
</evidence>
<proteinExistence type="predicted"/>
<reference evidence="1" key="1">
    <citation type="submission" date="2021-12" db="EMBL/GenBank/DDBJ databases">
        <authorList>
            <person name="Lee J.-H."/>
            <person name="Kim S.-B."/>
        </authorList>
    </citation>
    <scope>NUCLEOTIDE SEQUENCE</scope>
    <source>
        <strain evidence="1">NR30</strain>
    </source>
</reference>
<protein>
    <submittedName>
        <fullName evidence="1">Uncharacterized protein</fullName>
    </submittedName>
</protein>
<evidence type="ECO:0000313" key="1">
    <source>
        <dbReference type="EMBL" id="MCD9875153.1"/>
    </source>
</evidence>
<name>A0A9Q3VPR2_9ACTN</name>
<gene>
    <name evidence="1" type="ORF">LJ657_16030</name>
</gene>
<sequence length="104" mass="10907">MSDDQQPVVAEITREAHARCLGIGGGALEAVEALRAELEKNPTLGRRAQSAVGDMKIYTTRLEGTAARTVLTVTYVYDAPPPEPGLIRIALVSPARFAGGGAGF</sequence>
<dbReference type="AlphaFoldDB" id="A0A9Q3VPR2"/>
<dbReference type="EMBL" id="JAJSBI010000007">
    <property type="protein sequence ID" value="MCD9875153.1"/>
    <property type="molecule type" value="Genomic_DNA"/>
</dbReference>
<dbReference type="Proteomes" id="UP001108029">
    <property type="component" value="Unassembled WGS sequence"/>
</dbReference>
<accession>A0A9Q3VPR2</accession>